<feature type="transmembrane region" description="Helical" evidence="2">
    <location>
        <begin position="44"/>
        <end position="66"/>
    </location>
</feature>
<organism evidence="3 4">
    <name type="scientific">Klenkia sesuvii</name>
    <dbReference type="NCBI Taxonomy" id="3103137"/>
    <lineage>
        <taxon>Bacteria</taxon>
        <taxon>Bacillati</taxon>
        <taxon>Actinomycetota</taxon>
        <taxon>Actinomycetes</taxon>
        <taxon>Geodermatophilales</taxon>
        <taxon>Geodermatophilaceae</taxon>
        <taxon>Klenkia</taxon>
    </lineage>
</organism>
<evidence type="ECO:0000313" key="3">
    <source>
        <dbReference type="EMBL" id="MEI4270976.1"/>
    </source>
</evidence>
<gene>
    <name evidence="3" type="ORF">TEK04_04515</name>
</gene>
<comment type="caution">
    <text evidence="3">The sequence shown here is derived from an EMBL/GenBank/DDBJ whole genome shotgun (WGS) entry which is preliminary data.</text>
</comment>
<evidence type="ECO:0000313" key="4">
    <source>
        <dbReference type="Proteomes" id="UP001361570"/>
    </source>
</evidence>
<evidence type="ECO:0000256" key="2">
    <source>
        <dbReference type="SAM" id="Phobius"/>
    </source>
</evidence>
<keyword evidence="2" id="KW-0472">Membrane</keyword>
<dbReference type="Proteomes" id="UP001361570">
    <property type="component" value="Unassembled WGS sequence"/>
</dbReference>
<dbReference type="Pfam" id="PF10821">
    <property type="entry name" value="DUF2567"/>
    <property type="match status" value="1"/>
</dbReference>
<feature type="transmembrane region" description="Helical" evidence="2">
    <location>
        <begin position="125"/>
        <end position="145"/>
    </location>
</feature>
<sequence length="220" mass="21660">MTDPAPPTGAAPAAGSAADPEPPRAPAVRAGVPGLRGGRADLPAAALVVAALAVLGVGVGLLWVWLAPRAQFTVTSADGGLEVTGGGLVDPELFMGDDGVYVLLMAGLGVLAGLVVWLRSSRRGVVTLLGVALGMLAASVTAWQVGALLGRAPSADELSTVGTVVTTALDLNMRAALAVGPFVAVLVQVVAAVLASRDDLGRADAPGESSPGRVGPAVPE</sequence>
<keyword evidence="4" id="KW-1185">Reference proteome</keyword>
<dbReference type="InterPro" id="IPR021213">
    <property type="entry name" value="DUF2567"/>
</dbReference>
<feature type="region of interest" description="Disordered" evidence="1">
    <location>
        <begin position="1"/>
        <end position="32"/>
    </location>
</feature>
<keyword evidence="2" id="KW-1133">Transmembrane helix</keyword>
<dbReference type="EMBL" id="JBAPLU010000003">
    <property type="protein sequence ID" value="MEI4270976.1"/>
    <property type="molecule type" value="Genomic_DNA"/>
</dbReference>
<feature type="compositionally biased region" description="Low complexity" evidence="1">
    <location>
        <begin position="10"/>
        <end position="19"/>
    </location>
</feature>
<keyword evidence="2" id="KW-0812">Transmembrane</keyword>
<accession>A0ABU8DRB0</accession>
<reference evidence="3 4" key="1">
    <citation type="submission" date="2024-03" db="EMBL/GenBank/DDBJ databases">
        <title>Draft genome sequence of Klenkia sp. LSe6-5.</title>
        <authorList>
            <person name="Duangmal K."/>
            <person name="Chantavorakit T."/>
        </authorList>
    </citation>
    <scope>NUCLEOTIDE SEQUENCE [LARGE SCALE GENOMIC DNA]</scope>
    <source>
        <strain evidence="3 4">LSe6-5</strain>
    </source>
</reference>
<feature type="transmembrane region" description="Helical" evidence="2">
    <location>
        <begin position="175"/>
        <end position="195"/>
    </location>
</feature>
<evidence type="ECO:0000256" key="1">
    <source>
        <dbReference type="SAM" id="MobiDB-lite"/>
    </source>
</evidence>
<dbReference type="RefSeq" id="WP_336403118.1">
    <property type="nucleotide sequence ID" value="NZ_JBAPLU010000003.1"/>
</dbReference>
<proteinExistence type="predicted"/>
<feature type="transmembrane region" description="Helical" evidence="2">
    <location>
        <begin position="99"/>
        <end position="118"/>
    </location>
</feature>
<name>A0ABU8DRB0_9ACTN</name>
<protein>
    <submittedName>
        <fullName evidence="3">DUF2567 domain-containing protein</fullName>
    </submittedName>
</protein>